<evidence type="ECO:0000313" key="1">
    <source>
        <dbReference type="EMBL" id="EPQ50809.1"/>
    </source>
</evidence>
<dbReference type="OMA" id="NATPCEL"/>
<proteinExistence type="predicted"/>
<name>S7REA5_GLOTA</name>
<dbReference type="eggNOG" id="ENOG502SS29">
    <property type="taxonomic scope" value="Eukaryota"/>
</dbReference>
<keyword evidence="2" id="KW-1185">Reference proteome</keyword>
<dbReference type="EMBL" id="KB469313">
    <property type="protein sequence ID" value="EPQ50809.1"/>
    <property type="molecule type" value="Genomic_DNA"/>
</dbReference>
<dbReference type="AlphaFoldDB" id="S7REA5"/>
<evidence type="ECO:0008006" key="3">
    <source>
        <dbReference type="Google" id="ProtNLM"/>
    </source>
</evidence>
<dbReference type="Proteomes" id="UP000030669">
    <property type="component" value="Unassembled WGS sequence"/>
</dbReference>
<reference evidence="1 2" key="1">
    <citation type="journal article" date="2012" name="Science">
        <title>The Paleozoic origin of enzymatic lignin decomposition reconstructed from 31 fungal genomes.</title>
        <authorList>
            <person name="Floudas D."/>
            <person name="Binder M."/>
            <person name="Riley R."/>
            <person name="Barry K."/>
            <person name="Blanchette R.A."/>
            <person name="Henrissat B."/>
            <person name="Martinez A.T."/>
            <person name="Otillar R."/>
            <person name="Spatafora J.W."/>
            <person name="Yadav J.S."/>
            <person name="Aerts A."/>
            <person name="Benoit I."/>
            <person name="Boyd A."/>
            <person name="Carlson A."/>
            <person name="Copeland A."/>
            <person name="Coutinho P.M."/>
            <person name="de Vries R.P."/>
            <person name="Ferreira P."/>
            <person name="Findley K."/>
            <person name="Foster B."/>
            <person name="Gaskell J."/>
            <person name="Glotzer D."/>
            <person name="Gorecki P."/>
            <person name="Heitman J."/>
            <person name="Hesse C."/>
            <person name="Hori C."/>
            <person name="Igarashi K."/>
            <person name="Jurgens J.A."/>
            <person name="Kallen N."/>
            <person name="Kersten P."/>
            <person name="Kohler A."/>
            <person name="Kuees U."/>
            <person name="Kumar T.K.A."/>
            <person name="Kuo A."/>
            <person name="LaButti K."/>
            <person name="Larrondo L.F."/>
            <person name="Lindquist E."/>
            <person name="Ling A."/>
            <person name="Lombard V."/>
            <person name="Lucas S."/>
            <person name="Lundell T."/>
            <person name="Martin R."/>
            <person name="McLaughlin D.J."/>
            <person name="Morgenstern I."/>
            <person name="Morin E."/>
            <person name="Murat C."/>
            <person name="Nagy L.G."/>
            <person name="Nolan M."/>
            <person name="Ohm R.A."/>
            <person name="Patyshakuliyeva A."/>
            <person name="Rokas A."/>
            <person name="Ruiz-Duenas F.J."/>
            <person name="Sabat G."/>
            <person name="Salamov A."/>
            <person name="Samejima M."/>
            <person name="Schmutz J."/>
            <person name="Slot J.C."/>
            <person name="St John F."/>
            <person name="Stenlid J."/>
            <person name="Sun H."/>
            <person name="Sun S."/>
            <person name="Syed K."/>
            <person name="Tsang A."/>
            <person name="Wiebenga A."/>
            <person name="Young D."/>
            <person name="Pisabarro A."/>
            <person name="Eastwood D.C."/>
            <person name="Martin F."/>
            <person name="Cullen D."/>
            <person name="Grigoriev I.V."/>
            <person name="Hibbett D.S."/>
        </authorList>
    </citation>
    <scope>NUCLEOTIDE SEQUENCE [LARGE SCALE GENOMIC DNA]</scope>
    <source>
        <strain evidence="1 2">ATCC 11539</strain>
    </source>
</reference>
<dbReference type="HOGENOM" id="CLU_075372_0_0_1"/>
<organism evidence="1 2">
    <name type="scientific">Gloeophyllum trabeum (strain ATCC 11539 / FP-39264 / Madison 617)</name>
    <name type="common">Brown rot fungus</name>
    <dbReference type="NCBI Taxonomy" id="670483"/>
    <lineage>
        <taxon>Eukaryota</taxon>
        <taxon>Fungi</taxon>
        <taxon>Dikarya</taxon>
        <taxon>Basidiomycota</taxon>
        <taxon>Agaricomycotina</taxon>
        <taxon>Agaricomycetes</taxon>
        <taxon>Gloeophyllales</taxon>
        <taxon>Gloeophyllaceae</taxon>
        <taxon>Gloeophyllum</taxon>
    </lineage>
</organism>
<accession>S7REA5</accession>
<dbReference type="OrthoDB" id="3182995at2759"/>
<gene>
    <name evidence="1" type="ORF">GLOTRDRAFT_141313</name>
</gene>
<protein>
    <recommendedName>
        <fullName evidence="3">Protein kinase domain-containing protein</fullName>
    </recommendedName>
</protein>
<dbReference type="GeneID" id="19304746"/>
<dbReference type="SUPFAM" id="SSF56112">
    <property type="entry name" value="Protein kinase-like (PK-like)"/>
    <property type="match status" value="1"/>
</dbReference>
<sequence>MSEESHLAQNTLDTVVVRGLAKDEQGHAMVLQFARTPPDGQNPLVWGTRPDALPEMPKRPPSSLPPPAHATLDIVIADELGSGRVGCVYSVQTARCSVSDHVPPLVVKITNRDRRDELCKEAWVYEEMECLQGPASRAATGILLLERVGDKLPLGEPVPQVLQDDLWGIIRDLAELGIGHHDLRYDNLLMAPRSPPGLPSTPSPYSGRSYGLRVIDFDYAYKYNMPKDRLSASSSSFVDLVLDNVPEGRIVNIFDE</sequence>
<dbReference type="RefSeq" id="XP_007870704.1">
    <property type="nucleotide sequence ID" value="XM_007872513.1"/>
</dbReference>
<dbReference type="KEGG" id="gtr:GLOTRDRAFT_141313"/>
<dbReference type="InterPro" id="IPR011009">
    <property type="entry name" value="Kinase-like_dom_sf"/>
</dbReference>
<evidence type="ECO:0000313" key="2">
    <source>
        <dbReference type="Proteomes" id="UP000030669"/>
    </source>
</evidence>